<dbReference type="InterPro" id="IPR012338">
    <property type="entry name" value="Beta-lactam/transpept-like"/>
</dbReference>
<dbReference type="EMBL" id="JACHMY010000001">
    <property type="protein sequence ID" value="MBB5835916.1"/>
    <property type="molecule type" value="Genomic_DNA"/>
</dbReference>
<dbReference type="Proteomes" id="UP000549971">
    <property type="component" value="Unassembled WGS sequence"/>
</dbReference>
<dbReference type="AlphaFoldDB" id="A0A7W9J5B2"/>
<dbReference type="Gene3D" id="3.40.710.10">
    <property type="entry name" value="DD-peptidase/beta-lactamase superfamily"/>
    <property type="match status" value="1"/>
</dbReference>
<dbReference type="GO" id="GO:0046677">
    <property type="term" value="P:response to antibiotic"/>
    <property type="evidence" value="ECO:0007669"/>
    <property type="project" value="InterPro"/>
</dbReference>
<accession>A0A7W9J5B2</accession>
<dbReference type="EC" id="3.5.2.6" evidence="2"/>
<dbReference type="InterPro" id="IPR000871">
    <property type="entry name" value="Beta-lactam_class-A"/>
</dbReference>
<dbReference type="PANTHER" id="PTHR35333">
    <property type="entry name" value="BETA-LACTAMASE"/>
    <property type="match status" value="1"/>
</dbReference>
<dbReference type="RefSeq" id="WP_184795502.1">
    <property type="nucleotide sequence ID" value="NZ_JACHMY010000001.1"/>
</dbReference>
<evidence type="ECO:0000313" key="2">
    <source>
        <dbReference type="EMBL" id="MBB5835916.1"/>
    </source>
</evidence>
<protein>
    <submittedName>
        <fullName evidence="2">Beta-lactamase class A</fullName>
        <ecNumber evidence="2">3.5.2.6</ecNumber>
    </submittedName>
</protein>
<evidence type="ECO:0000313" key="3">
    <source>
        <dbReference type="Proteomes" id="UP000549971"/>
    </source>
</evidence>
<dbReference type="GO" id="GO:0008800">
    <property type="term" value="F:beta-lactamase activity"/>
    <property type="evidence" value="ECO:0007669"/>
    <property type="project" value="UniProtKB-EC"/>
</dbReference>
<comment type="caution">
    <text evidence="2">The sequence shown here is derived from an EMBL/GenBank/DDBJ whole genome shotgun (WGS) entry which is preliminary data.</text>
</comment>
<gene>
    <name evidence="2" type="ORF">HDA39_002650</name>
</gene>
<keyword evidence="2" id="KW-0378">Hydrolase</keyword>
<proteinExistence type="predicted"/>
<name>A0A7W9J5B2_9ACTN</name>
<dbReference type="PANTHER" id="PTHR35333:SF3">
    <property type="entry name" value="BETA-LACTAMASE-TYPE TRANSPEPTIDASE FOLD CONTAINING PROTEIN"/>
    <property type="match status" value="1"/>
</dbReference>
<dbReference type="InterPro" id="IPR045155">
    <property type="entry name" value="Beta-lactam_cat"/>
</dbReference>
<feature type="domain" description="Beta-lactamase class A catalytic" evidence="1">
    <location>
        <begin position="21"/>
        <end position="262"/>
    </location>
</feature>
<dbReference type="GO" id="GO:0030655">
    <property type="term" value="P:beta-lactam antibiotic catabolic process"/>
    <property type="evidence" value="ECO:0007669"/>
    <property type="project" value="InterPro"/>
</dbReference>
<sequence length="292" mass="31214">MTESLLRAVRQELTDGGLEAGLLVRDLQTGDELGLDPDVPLPSASLVKVPLALATLERIHRGDLDGARTIEVPPGQIAVPGPTGLSRFRHPSWIAIDDLIYLSTCLSDGTAADALFDLTPPSYVTDLLRSWGLDGISVRHPMSDLTDTPADRLDETHLAHTLAIDAASNIPQLDPTRASSGSARAYTDLLQALWTPSAIPAPIAASVRSLMAHNLHRQRLTPDFSSDATTWSSKTGTLLNLRHEIGVAEHADGTSYAVTVLTRSTVPAATQPAAESLMSTAARTLHDHLRQL</sequence>
<organism evidence="2 3">
    <name type="scientific">Kribbella italica</name>
    <dbReference type="NCBI Taxonomy" id="1540520"/>
    <lineage>
        <taxon>Bacteria</taxon>
        <taxon>Bacillati</taxon>
        <taxon>Actinomycetota</taxon>
        <taxon>Actinomycetes</taxon>
        <taxon>Propionibacteriales</taxon>
        <taxon>Kribbellaceae</taxon>
        <taxon>Kribbella</taxon>
    </lineage>
</organism>
<keyword evidence="3" id="KW-1185">Reference proteome</keyword>
<reference evidence="2 3" key="1">
    <citation type="submission" date="2020-08" db="EMBL/GenBank/DDBJ databases">
        <title>Sequencing the genomes of 1000 actinobacteria strains.</title>
        <authorList>
            <person name="Klenk H.-P."/>
        </authorList>
    </citation>
    <scope>NUCLEOTIDE SEQUENCE [LARGE SCALE GENOMIC DNA]</scope>
    <source>
        <strain evidence="2 3">DSM 28967</strain>
    </source>
</reference>
<evidence type="ECO:0000259" key="1">
    <source>
        <dbReference type="Pfam" id="PF13354"/>
    </source>
</evidence>
<dbReference type="SUPFAM" id="SSF56601">
    <property type="entry name" value="beta-lactamase/transpeptidase-like"/>
    <property type="match status" value="1"/>
</dbReference>
<dbReference type="Pfam" id="PF13354">
    <property type="entry name" value="Beta-lactamase2"/>
    <property type="match status" value="1"/>
</dbReference>